<proteinExistence type="predicted"/>
<evidence type="ECO:0000313" key="1">
    <source>
        <dbReference type="EMBL" id="GGB23392.1"/>
    </source>
</evidence>
<keyword evidence="2" id="KW-1185">Reference proteome</keyword>
<dbReference type="Proteomes" id="UP000607559">
    <property type="component" value="Unassembled WGS sequence"/>
</dbReference>
<dbReference type="RefSeq" id="WP_188937694.1">
    <property type="nucleotide sequence ID" value="NZ_BMJC01000007.1"/>
</dbReference>
<evidence type="ECO:0000313" key="2">
    <source>
        <dbReference type="Proteomes" id="UP000607559"/>
    </source>
</evidence>
<reference evidence="1" key="1">
    <citation type="journal article" date="2014" name="Int. J. Syst. Evol. Microbiol.">
        <title>Complete genome sequence of Corynebacterium casei LMG S-19264T (=DSM 44701T), isolated from a smear-ripened cheese.</title>
        <authorList>
            <consortium name="US DOE Joint Genome Institute (JGI-PGF)"/>
            <person name="Walter F."/>
            <person name="Albersmeier A."/>
            <person name="Kalinowski J."/>
            <person name="Ruckert C."/>
        </authorList>
    </citation>
    <scope>NUCLEOTIDE SEQUENCE</scope>
    <source>
        <strain evidence="1">CGMCC 1.15448</strain>
    </source>
</reference>
<name>A0A8J2XWZ4_9BACT</name>
<dbReference type="AlphaFoldDB" id="A0A8J2XWZ4"/>
<comment type="caution">
    <text evidence="1">The sequence shown here is derived from an EMBL/GenBank/DDBJ whole genome shotgun (WGS) entry which is preliminary data.</text>
</comment>
<organism evidence="1 2">
    <name type="scientific">Puia dinghuensis</name>
    <dbReference type="NCBI Taxonomy" id="1792502"/>
    <lineage>
        <taxon>Bacteria</taxon>
        <taxon>Pseudomonadati</taxon>
        <taxon>Bacteroidota</taxon>
        <taxon>Chitinophagia</taxon>
        <taxon>Chitinophagales</taxon>
        <taxon>Chitinophagaceae</taxon>
        <taxon>Puia</taxon>
    </lineage>
</organism>
<reference evidence="1" key="2">
    <citation type="submission" date="2020-09" db="EMBL/GenBank/DDBJ databases">
        <authorList>
            <person name="Sun Q."/>
            <person name="Zhou Y."/>
        </authorList>
    </citation>
    <scope>NUCLEOTIDE SEQUENCE</scope>
    <source>
        <strain evidence="1">CGMCC 1.15448</strain>
    </source>
</reference>
<dbReference type="EMBL" id="BMJC01000007">
    <property type="protein sequence ID" value="GGB23392.1"/>
    <property type="molecule type" value="Genomic_DNA"/>
</dbReference>
<sequence length="802" mass="92199">MKRYLPFLMIMAVLASGSSCQERETPKSVQLNALLKDAYLPSDSYYISEEYYNQQPEKAVLLISEPHVDAFSQRKLLYFLDSLHHYDRNEAFNLYCVEGAEGRFDVKDQRKLYHDYPDKFDYALSQGYISGWEIELMKNTKIKTIGIEDPVIYRQQIAAFGDYYKDINRRLSQCYIKIINDNILNTRSLLSQIDDKAVTAIIHGAEVDIFQNSFSGQAEFKAKYDRFLGPLYTAQNRPYIETALSNIWKLNHVKRTFAEQSTGTRFYPIIKDAFPDSVSLLEDIKKYDSLTAIAELRDSVMVANTLKVMDHSAPTAVVFIGSMHKQGITNLFRKNKVSYIYYEHASNHTNFDLYLQRLLGGTSFLTGHATMPPSCLNPIIYPELKDEFIKYINTLPWDKANAAMLSEEINFLDKIKKADPKKTIYTQLTQGSSGESVYEVRYPDLGESAILKQYTDKDVAITEKENVQALNDAAREAGIPRLYPDYYLYEKLSENRHILLQEKIESITYKQFLEQKHLSAEVKKAFVDKYLDFTEKIDGIYQAALASNKKIILKDKVPSSLDIYTGIKRKLEDSRSLNALLYTEAGNTGMLDEYYTRLNKLFDGLLRQDLKIQRGVYIDYNMNNVFLNSRVIDPTDDCFSSVVKSKALKLKDAANYLLDFSDPLSEGRNESVINSLIDKIFPAGISEDNYKELIAQIYLYDFSDAKKILGNTGYLDILNSYNRKGVSDKEKYACMMQVPGFFFPDRAKKNRLLFELLKNFNKRFKKGMEEDIQKFSEFRRAGLDVFNNHPAGANNKTGDKTA</sequence>
<accession>A0A8J2XWZ4</accession>
<dbReference type="PROSITE" id="PS51257">
    <property type="entry name" value="PROKAR_LIPOPROTEIN"/>
    <property type="match status" value="1"/>
</dbReference>
<gene>
    <name evidence="1" type="ORF">GCM10011511_54070</name>
</gene>
<protein>
    <submittedName>
        <fullName evidence="1">Uncharacterized protein</fullName>
    </submittedName>
</protein>